<dbReference type="EMBL" id="MCFF01000014">
    <property type="protein sequence ID" value="ORZ19295.1"/>
    <property type="molecule type" value="Genomic_DNA"/>
</dbReference>
<evidence type="ECO:0000313" key="2">
    <source>
        <dbReference type="Proteomes" id="UP000193648"/>
    </source>
</evidence>
<gene>
    <name evidence="1" type="ORF">BCR41DRAFT_43092</name>
</gene>
<accession>A0A1Y2GQX4</accession>
<dbReference type="InParanoid" id="A0A1Y2GQX4"/>
<name>A0A1Y2GQX4_9FUNG</name>
<dbReference type="GeneID" id="33572682"/>
<reference evidence="1 2" key="1">
    <citation type="submission" date="2016-07" db="EMBL/GenBank/DDBJ databases">
        <title>Pervasive Adenine N6-methylation of Active Genes in Fungi.</title>
        <authorList>
            <consortium name="DOE Joint Genome Institute"/>
            <person name="Mondo S.J."/>
            <person name="Dannebaum R.O."/>
            <person name="Kuo R.C."/>
            <person name="Labutti K."/>
            <person name="Haridas S."/>
            <person name="Kuo A."/>
            <person name="Salamov A."/>
            <person name="Ahrendt S.R."/>
            <person name="Lipzen A."/>
            <person name="Sullivan W."/>
            <person name="Andreopoulos W.B."/>
            <person name="Clum A."/>
            <person name="Lindquist E."/>
            <person name="Daum C."/>
            <person name="Ramamoorthy G.K."/>
            <person name="Gryganskyi A."/>
            <person name="Culley D."/>
            <person name="Magnuson J.K."/>
            <person name="James T.Y."/>
            <person name="O'Malley M.A."/>
            <person name="Stajich J.E."/>
            <person name="Spatafora J.W."/>
            <person name="Visel A."/>
            <person name="Grigoriev I.V."/>
        </authorList>
    </citation>
    <scope>NUCLEOTIDE SEQUENCE [LARGE SCALE GENOMIC DNA]</scope>
    <source>
        <strain evidence="1 2">NRRL 3116</strain>
    </source>
</reference>
<dbReference type="AlphaFoldDB" id="A0A1Y2GQX4"/>
<dbReference type="OrthoDB" id="2444920at2759"/>
<evidence type="ECO:0000313" key="1">
    <source>
        <dbReference type="EMBL" id="ORZ19295.1"/>
    </source>
</evidence>
<proteinExistence type="predicted"/>
<organism evidence="1 2">
    <name type="scientific">Lobosporangium transversale</name>
    <dbReference type="NCBI Taxonomy" id="64571"/>
    <lineage>
        <taxon>Eukaryota</taxon>
        <taxon>Fungi</taxon>
        <taxon>Fungi incertae sedis</taxon>
        <taxon>Mucoromycota</taxon>
        <taxon>Mortierellomycotina</taxon>
        <taxon>Mortierellomycetes</taxon>
        <taxon>Mortierellales</taxon>
        <taxon>Mortierellaceae</taxon>
        <taxon>Lobosporangium</taxon>
    </lineage>
</organism>
<sequence length="316" mass="35551">MTPVHSELFQHAVNMLTEYQAQDDQQKDITLVKDAQVAMSCVFNTLSERACDHFSVYEDGSTVADAVEQSLINGFTQHPCKDILLKYIPILEEMNVEGFQRKLKKDLGSLQEKYTDPPLPSVIIEDKTLEILILLCKSIIRPHFGTASPSEMDCLHLWVSVFSAIADQVTLHTGEKALEASKSMRRMQSSEYGDVSDTGRKVDCIFMYKGIELSNIEFKCPNICPQDIAIQNRKNVRLARCIQEAHLAIGVSSPSILMADVSGMIFEIMNISLSRPLIALLTWCSYIRVWRYILSSSANGQHCNCWDDYSRGSPTT</sequence>
<dbReference type="Proteomes" id="UP000193648">
    <property type="component" value="Unassembled WGS sequence"/>
</dbReference>
<keyword evidence="2" id="KW-1185">Reference proteome</keyword>
<comment type="caution">
    <text evidence="1">The sequence shown here is derived from an EMBL/GenBank/DDBJ whole genome shotgun (WGS) entry which is preliminary data.</text>
</comment>
<protein>
    <submittedName>
        <fullName evidence="1">Uncharacterized protein</fullName>
    </submittedName>
</protein>
<dbReference type="RefSeq" id="XP_021882463.1">
    <property type="nucleotide sequence ID" value="XM_022030841.1"/>
</dbReference>